<organism evidence="1 4">
    <name type="scientific">Mycobacterium tuberculosis</name>
    <dbReference type="NCBI Taxonomy" id="1773"/>
    <lineage>
        <taxon>Bacteria</taxon>
        <taxon>Bacillati</taxon>
        <taxon>Actinomycetota</taxon>
        <taxon>Actinomycetes</taxon>
        <taxon>Mycobacteriales</taxon>
        <taxon>Mycobacteriaceae</taxon>
        <taxon>Mycobacterium</taxon>
        <taxon>Mycobacterium tuberculosis complex</taxon>
    </lineage>
</organism>
<sequence>MPSASRSRCRTVAGVSSGTFWLSVPRSGLASTATTRSPRRSAKVAPRVAVIVVLPTPPFNDNTAIR</sequence>
<dbReference type="AlphaFoldDB" id="A0A655FZU6"/>
<dbReference type="Proteomes" id="UP000039217">
    <property type="component" value="Unassembled WGS sequence"/>
</dbReference>
<proteinExistence type="predicted"/>
<evidence type="ECO:0000313" key="3">
    <source>
        <dbReference type="Proteomes" id="UP000039021"/>
    </source>
</evidence>
<accession>A0A655FZU6</accession>
<protein>
    <submittedName>
        <fullName evidence="1">Uncharacterized protein</fullName>
    </submittedName>
</protein>
<evidence type="ECO:0000313" key="1">
    <source>
        <dbReference type="EMBL" id="CNW93167.1"/>
    </source>
</evidence>
<dbReference type="EMBL" id="CQQC01002529">
    <property type="protein sequence ID" value="CNW93167.1"/>
    <property type="molecule type" value="Genomic_DNA"/>
</dbReference>
<dbReference type="Proteomes" id="UP000039021">
    <property type="component" value="Unassembled WGS sequence"/>
</dbReference>
<dbReference type="EMBL" id="CSBK01001370">
    <property type="protein sequence ID" value="COY59323.1"/>
    <property type="molecule type" value="Genomic_DNA"/>
</dbReference>
<gene>
    <name evidence="1" type="ORF">ERS007661_04362</name>
    <name evidence="2" type="ORF">ERS007739_02846</name>
</gene>
<reference evidence="3 4" key="2">
    <citation type="submission" date="2015-03" db="EMBL/GenBank/DDBJ databases">
        <authorList>
            <consortium name="Pathogen Informatics"/>
        </authorList>
    </citation>
    <scope>NUCLEOTIDE SEQUENCE [LARGE SCALE GENOMIC DNA]</scope>
    <source>
        <strain evidence="1 4">D00501624</strain>
        <strain evidence="3">N09902308</strain>
    </source>
</reference>
<name>A0A655FZU6_MYCTX</name>
<evidence type="ECO:0000313" key="4">
    <source>
        <dbReference type="Proteomes" id="UP000039217"/>
    </source>
</evidence>
<evidence type="ECO:0000313" key="2">
    <source>
        <dbReference type="EMBL" id="COY59323.1"/>
    </source>
</evidence>
<reference evidence="2" key="1">
    <citation type="submission" date="2015-03" db="EMBL/GenBank/DDBJ databases">
        <authorList>
            <consortium name="Pathogen Informatics"/>
            <person name="Murphy D."/>
        </authorList>
    </citation>
    <scope>NUCLEOTIDE SEQUENCE</scope>
    <source>
        <strain evidence="2">N09902308</strain>
    </source>
</reference>